<evidence type="ECO:0000256" key="5">
    <source>
        <dbReference type="ARBA" id="ARBA00022989"/>
    </source>
</evidence>
<dbReference type="EMBL" id="JAVDTR010000004">
    <property type="protein sequence ID" value="MDR6723589.1"/>
    <property type="molecule type" value="Genomic_DNA"/>
</dbReference>
<evidence type="ECO:0000313" key="10">
    <source>
        <dbReference type="EMBL" id="MDR6723589.1"/>
    </source>
</evidence>
<dbReference type="InterPro" id="IPR007353">
    <property type="entry name" value="DUF421"/>
</dbReference>
<keyword evidence="6 8" id="KW-0472">Membrane</keyword>
<name>A0AAP5LQN1_PAEAM</name>
<dbReference type="Pfam" id="PF04239">
    <property type="entry name" value="DUF421"/>
    <property type="match status" value="1"/>
</dbReference>
<comment type="similarity">
    <text evidence="2">Belongs to the UPF0702 family.</text>
</comment>
<feature type="compositionally biased region" description="Low complexity" evidence="7">
    <location>
        <begin position="151"/>
        <end position="170"/>
    </location>
</feature>
<dbReference type="Gene3D" id="3.30.240.20">
    <property type="entry name" value="bsu07140 like domains"/>
    <property type="match status" value="2"/>
</dbReference>
<dbReference type="AlphaFoldDB" id="A0AAP5LQN1"/>
<evidence type="ECO:0000256" key="8">
    <source>
        <dbReference type="SAM" id="Phobius"/>
    </source>
</evidence>
<proteinExistence type="inferred from homology"/>
<keyword evidence="5 8" id="KW-1133">Transmembrane helix</keyword>
<reference evidence="10" key="1">
    <citation type="submission" date="2023-07" db="EMBL/GenBank/DDBJ databases">
        <title>Sorghum-associated microbial communities from plants grown in Nebraska, USA.</title>
        <authorList>
            <person name="Schachtman D."/>
        </authorList>
    </citation>
    <scope>NUCLEOTIDE SEQUENCE</scope>
    <source>
        <strain evidence="10">BE80</strain>
    </source>
</reference>
<feature type="transmembrane region" description="Helical" evidence="8">
    <location>
        <begin position="6"/>
        <end position="24"/>
    </location>
</feature>
<evidence type="ECO:0000256" key="2">
    <source>
        <dbReference type="ARBA" id="ARBA00006448"/>
    </source>
</evidence>
<protein>
    <submittedName>
        <fullName evidence="10">Uncharacterized membrane protein YcaP (DUF421 family)</fullName>
    </submittedName>
</protein>
<keyword evidence="4 8" id="KW-0812">Transmembrane</keyword>
<dbReference type="PANTHER" id="PTHR34582">
    <property type="entry name" value="UPF0702 TRANSMEMBRANE PROTEIN YCAP"/>
    <property type="match status" value="1"/>
</dbReference>
<accession>A0AAP5LQN1</accession>
<dbReference type="PANTHER" id="PTHR34582:SF6">
    <property type="entry name" value="UPF0702 TRANSMEMBRANE PROTEIN YCAP"/>
    <property type="match status" value="1"/>
</dbReference>
<keyword evidence="3" id="KW-1003">Cell membrane</keyword>
<sequence>MNFSDIGAHVFRTILMYFIVYGAIRVMGKREIGKLSMFDLVVSIMLAEIAAFVIEDMEKPLSHGIVPMLTVLIMQIGMAFVSLKSRRLRLMIDGKPTVLISKGTLHRDEMRKQRYNLDDLLLQLREQNIDSIGDVEFAILETTGKLTVFPSNQSNQSNSGGNGSSNNRGSAHTKQKARQDRVDGFQNIKYEGLPLPLIMDGKVQDQNLELIQKTRFWLKNQIQQKGILDFKEVFICSIDHNGKVFVSLKDDSK</sequence>
<organism evidence="10 11">
    <name type="scientific">Paenibacillus amylolyticus</name>
    <dbReference type="NCBI Taxonomy" id="1451"/>
    <lineage>
        <taxon>Bacteria</taxon>
        <taxon>Bacillati</taxon>
        <taxon>Bacillota</taxon>
        <taxon>Bacilli</taxon>
        <taxon>Bacillales</taxon>
        <taxon>Paenibacillaceae</taxon>
        <taxon>Paenibacillus</taxon>
    </lineage>
</organism>
<evidence type="ECO:0000313" key="11">
    <source>
        <dbReference type="Proteomes" id="UP001254832"/>
    </source>
</evidence>
<dbReference type="InterPro" id="IPR023090">
    <property type="entry name" value="UPF0702_alpha/beta_dom_sf"/>
</dbReference>
<feature type="transmembrane region" description="Helical" evidence="8">
    <location>
        <begin position="60"/>
        <end position="81"/>
    </location>
</feature>
<evidence type="ECO:0000259" key="9">
    <source>
        <dbReference type="Pfam" id="PF04239"/>
    </source>
</evidence>
<feature type="region of interest" description="Disordered" evidence="7">
    <location>
        <begin position="150"/>
        <end position="179"/>
    </location>
</feature>
<evidence type="ECO:0000256" key="3">
    <source>
        <dbReference type="ARBA" id="ARBA00022475"/>
    </source>
</evidence>
<feature type="transmembrane region" description="Helical" evidence="8">
    <location>
        <begin position="36"/>
        <end position="54"/>
    </location>
</feature>
<dbReference type="GO" id="GO:0005886">
    <property type="term" value="C:plasma membrane"/>
    <property type="evidence" value="ECO:0007669"/>
    <property type="project" value="UniProtKB-SubCell"/>
</dbReference>
<comment type="caution">
    <text evidence="10">The sequence shown here is derived from an EMBL/GenBank/DDBJ whole genome shotgun (WGS) entry which is preliminary data.</text>
</comment>
<comment type="subcellular location">
    <subcellularLocation>
        <location evidence="1">Cell membrane</location>
        <topology evidence="1">Multi-pass membrane protein</topology>
    </subcellularLocation>
</comment>
<gene>
    <name evidence="10" type="ORF">J2W91_002041</name>
</gene>
<evidence type="ECO:0000256" key="1">
    <source>
        <dbReference type="ARBA" id="ARBA00004651"/>
    </source>
</evidence>
<evidence type="ECO:0000256" key="4">
    <source>
        <dbReference type="ARBA" id="ARBA00022692"/>
    </source>
</evidence>
<evidence type="ECO:0000256" key="6">
    <source>
        <dbReference type="ARBA" id="ARBA00023136"/>
    </source>
</evidence>
<feature type="domain" description="YetF C-terminal" evidence="9">
    <location>
        <begin position="84"/>
        <end position="238"/>
    </location>
</feature>
<evidence type="ECO:0000256" key="7">
    <source>
        <dbReference type="SAM" id="MobiDB-lite"/>
    </source>
</evidence>
<dbReference type="Proteomes" id="UP001254832">
    <property type="component" value="Unassembled WGS sequence"/>
</dbReference>